<dbReference type="CTD" id="6750746"/>
<sequence length="522" mass="61828">MTIDMSDNEDESDDYAYREVELQKRPVINKEKEAKEMNRFAGVFSSKIVLMQDKKPLKLKFYDKQMRYEQLRETVRQRAYNREERPEKPKLVELQSYPGYDSHHVTRLPENISVSSQLRRISEAQDDLKKKPRYRAEFVKCFHSEISEAIMQDTFWWFFLYRYQPSKYTQDKIFNRIAYNYVKLLTFARNPLYRDVFLQSYPDLVCQTIYSTFCEAFPTSWRQYNENFKTELTNLVTLWMTGNKPYPRSWSKWPYSRLEPAIVQKREAQAKQEKVPALNFNIIHKISQSNGTNSNQESSKESSEQNSQDGKRSRQGSMSSFPGNITPLPSNRRLRNDGTRIIVGTKNNPKKIIKLNPNFRRHRSQSHPATKGPEFEKSIFNIHGHSPLVEQYMRMKQLRKSNHPVVYIHRTDINKLPPVDALTYQDVIKDSRNTAHAIEKHFEKFTKSIEQDQTTFALEQHHEYLNYRKRQEILLEQPREIKRLSDVLKLEAAQRDYIGYGKHSSSVLRAALEAINLDEVQE</sequence>
<dbReference type="FunCoup" id="B3RPT7">
    <property type="interactions" value="105"/>
</dbReference>
<dbReference type="Proteomes" id="UP000009022">
    <property type="component" value="Unassembled WGS sequence"/>
</dbReference>
<accession>B3RPT7</accession>
<dbReference type="Pfam" id="PF14922">
    <property type="entry name" value="FWWh"/>
    <property type="match status" value="1"/>
</dbReference>
<evidence type="ECO:0000313" key="4">
    <source>
        <dbReference type="Proteomes" id="UP000009022"/>
    </source>
</evidence>
<dbReference type="GeneID" id="6750746"/>
<dbReference type="PhylomeDB" id="B3RPT7"/>
<dbReference type="OMA" id="TAKEHHF"/>
<organism evidence="3 4">
    <name type="scientific">Trichoplax adhaerens</name>
    <name type="common">Trichoplax reptans</name>
    <dbReference type="NCBI Taxonomy" id="10228"/>
    <lineage>
        <taxon>Eukaryota</taxon>
        <taxon>Metazoa</taxon>
        <taxon>Placozoa</taxon>
        <taxon>Uniplacotomia</taxon>
        <taxon>Trichoplacea</taxon>
        <taxon>Trichoplacidae</taxon>
        <taxon>Trichoplax</taxon>
    </lineage>
</organism>
<reference evidence="3 4" key="1">
    <citation type="journal article" date="2008" name="Nature">
        <title>The Trichoplax genome and the nature of placozoans.</title>
        <authorList>
            <person name="Srivastava M."/>
            <person name="Begovic E."/>
            <person name="Chapman J."/>
            <person name="Putnam N.H."/>
            <person name="Hellsten U."/>
            <person name="Kawashima T."/>
            <person name="Kuo A."/>
            <person name="Mitros T."/>
            <person name="Salamov A."/>
            <person name="Carpenter M.L."/>
            <person name="Signorovitch A.Y."/>
            <person name="Moreno M.A."/>
            <person name="Kamm K."/>
            <person name="Grimwood J."/>
            <person name="Schmutz J."/>
            <person name="Shapiro H."/>
            <person name="Grigoriev I.V."/>
            <person name="Buss L.W."/>
            <person name="Schierwater B."/>
            <person name="Dellaporta S.L."/>
            <person name="Rokhsar D.S."/>
        </authorList>
    </citation>
    <scope>NUCLEOTIDE SEQUENCE [LARGE SCALE GENOMIC DNA]</scope>
    <source>
        <strain evidence="3 4">Grell-BS-1999</strain>
    </source>
</reference>
<dbReference type="PANTHER" id="PTHR33560:SF1">
    <property type="entry name" value="PROTEIN FAM227A"/>
    <property type="match status" value="1"/>
</dbReference>
<dbReference type="eggNOG" id="ENOG502QR30">
    <property type="taxonomic scope" value="Eukaryota"/>
</dbReference>
<dbReference type="InParanoid" id="B3RPT7"/>
<gene>
    <name evidence="3" type="ORF">TRIADDRAFT_53657</name>
</gene>
<dbReference type="KEGG" id="tad:TRIADDRAFT_53657"/>
<dbReference type="OrthoDB" id="192208at2759"/>
<evidence type="ECO:0000313" key="3">
    <source>
        <dbReference type="EMBL" id="EDV28242.1"/>
    </source>
</evidence>
<dbReference type="RefSeq" id="XP_002110076.1">
    <property type="nucleotide sequence ID" value="XM_002110040.1"/>
</dbReference>
<dbReference type="EMBL" id="DS985242">
    <property type="protein sequence ID" value="EDV28242.1"/>
    <property type="molecule type" value="Genomic_DNA"/>
</dbReference>
<feature type="compositionally biased region" description="Polar residues" evidence="2">
    <location>
        <begin position="315"/>
        <end position="329"/>
    </location>
</feature>
<dbReference type="InterPro" id="IPR029417">
    <property type="entry name" value="FAM227"/>
</dbReference>
<dbReference type="AlphaFoldDB" id="B3RPT7"/>
<proteinExistence type="inferred from homology"/>
<evidence type="ECO:0008006" key="5">
    <source>
        <dbReference type="Google" id="ProtNLM"/>
    </source>
</evidence>
<dbReference type="PANTHER" id="PTHR33560">
    <property type="entry name" value="PROTEIN FAM227B"/>
    <property type="match status" value="1"/>
</dbReference>
<evidence type="ECO:0000256" key="2">
    <source>
        <dbReference type="SAM" id="MobiDB-lite"/>
    </source>
</evidence>
<feature type="region of interest" description="Disordered" evidence="2">
    <location>
        <begin position="287"/>
        <end position="348"/>
    </location>
</feature>
<dbReference type="STRING" id="10228.B3RPT7"/>
<dbReference type="HOGENOM" id="CLU_522100_0_0_1"/>
<evidence type="ECO:0000256" key="1">
    <source>
        <dbReference type="ARBA" id="ARBA00008666"/>
    </source>
</evidence>
<protein>
    <recommendedName>
        <fullName evidence="5">Protein FAM227A</fullName>
    </recommendedName>
</protein>
<name>B3RPT7_TRIAD</name>
<keyword evidence="4" id="KW-1185">Reference proteome</keyword>
<comment type="similarity">
    <text evidence="1">Belongs to the FAM227 family.</text>
</comment>